<accession>A0A8T0IZN4</accession>
<protein>
    <recommendedName>
        <fullName evidence="4">Glutaminyl-peptide cyclotransferase</fullName>
    </recommendedName>
</protein>
<keyword evidence="1" id="KW-0812">Transmembrane</keyword>
<evidence type="ECO:0000313" key="2">
    <source>
        <dbReference type="EMBL" id="KAG0588216.1"/>
    </source>
</evidence>
<keyword evidence="3" id="KW-1185">Reference proteome</keyword>
<feature type="transmembrane region" description="Helical" evidence="1">
    <location>
        <begin position="44"/>
        <end position="65"/>
    </location>
</feature>
<name>A0A8T0IZN4_CERPU</name>
<evidence type="ECO:0008006" key="4">
    <source>
        <dbReference type="Google" id="ProtNLM"/>
    </source>
</evidence>
<dbReference type="Proteomes" id="UP000822688">
    <property type="component" value="Chromosome 2"/>
</dbReference>
<dbReference type="InterPro" id="IPR007788">
    <property type="entry name" value="QCT"/>
</dbReference>
<organism evidence="2 3">
    <name type="scientific">Ceratodon purpureus</name>
    <name type="common">Fire moss</name>
    <name type="synonym">Dicranum purpureum</name>
    <dbReference type="NCBI Taxonomy" id="3225"/>
    <lineage>
        <taxon>Eukaryota</taxon>
        <taxon>Viridiplantae</taxon>
        <taxon>Streptophyta</taxon>
        <taxon>Embryophyta</taxon>
        <taxon>Bryophyta</taxon>
        <taxon>Bryophytina</taxon>
        <taxon>Bryopsida</taxon>
        <taxon>Dicranidae</taxon>
        <taxon>Pseudoditrichales</taxon>
        <taxon>Ditrichaceae</taxon>
        <taxon>Ceratodon</taxon>
    </lineage>
</organism>
<dbReference type="AlphaFoldDB" id="A0A8T0IZN4"/>
<dbReference type="InterPro" id="IPR011044">
    <property type="entry name" value="Quino_amine_DH_bsu"/>
</dbReference>
<comment type="caution">
    <text evidence="2">The sequence shown here is derived from an EMBL/GenBank/DDBJ whole genome shotgun (WGS) entry which is preliminary data.</text>
</comment>
<gene>
    <name evidence="2" type="ORF">KC19_2G225900</name>
</gene>
<dbReference type="GO" id="GO:0016603">
    <property type="term" value="F:glutaminyl-peptide cyclotransferase activity"/>
    <property type="evidence" value="ECO:0007669"/>
    <property type="project" value="InterPro"/>
</dbReference>
<keyword evidence="1" id="KW-1133">Transmembrane helix</keyword>
<dbReference type="EMBL" id="CM026422">
    <property type="protein sequence ID" value="KAG0588216.1"/>
    <property type="molecule type" value="Genomic_DNA"/>
</dbReference>
<reference evidence="2" key="1">
    <citation type="submission" date="2020-06" db="EMBL/GenBank/DDBJ databases">
        <title>WGS assembly of Ceratodon purpureus strain R40.</title>
        <authorList>
            <person name="Carey S.B."/>
            <person name="Jenkins J."/>
            <person name="Shu S."/>
            <person name="Lovell J.T."/>
            <person name="Sreedasyam A."/>
            <person name="Maumus F."/>
            <person name="Tiley G.P."/>
            <person name="Fernandez-Pozo N."/>
            <person name="Barry K."/>
            <person name="Chen C."/>
            <person name="Wang M."/>
            <person name="Lipzen A."/>
            <person name="Daum C."/>
            <person name="Saski C.A."/>
            <person name="Payton A.C."/>
            <person name="Mcbreen J.C."/>
            <person name="Conrad R.E."/>
            <person name="Kollar L.M."/>
            <person name="Olsson S."/>
            <person name="Huttunen S."/>
            <person name="Landis J.B."/>
            <person name="Wickett N.J."/>
            <person name="Johnson M.G."/>
            <person name="Rensing S.A."/>
            <person name="Grimwood J."/>
            <person name="Schmutz J."/>
            <person name="Mcdaniel S.F."/>
        </authorList>
    </citation>
    <scope>NUCLEOTIDE SEQUENCE</scope>
    <source>
        <strain evidence="2">R40</strain>
    </source>
</reference>
<dbReference type="PANTHER" id="PTHR31270">
    <property type="entry name" value="GLUTAMINYL-PEPTIDE CYCLOTRANSFERASE"/>
    <property type="match status" value="1"/>
</dbReference>
<evidence type="ECO:0000313" key="3">
    <source>
        <dbReference type="Proteomes" id="UP000822688"/>
    </source>
</evidence>
<keyword evidence="1" id="KW-0472">Membrane</keyword>
<dbReference type="Pfam" id="PF05096">
    <property type="entry name" value="Glu_cyclase_2"/>
    <property type="match status" value="1"/>
</dbReference>
<dbReference type="SUPFAM" id="SSF50969">
    <property type="entry name" value="YVTN repeat-like/Quinoprotein amine dehydrogenase"/>
    <property type="match status" value="1"/>
</dbReference>
<proteinExistence type="predicted"/>
<sequence length="342" mass="38691">MGADHRNSRKKNFAHRTVAAEAMARVKAKPTYGLLRAEGRNVSLWRYSVLISLLLVVAGLVLLVYSRNSNSLPGAGREKDEEFRVFGYRIVQEYPHDPNAFTQGLFYDGNDTFYESTGLNGKSSVRKVDIKTGKVLQKQRMDYSLFGEGLTLWGSRLLQVTWLSKKGYIYDKDTLKLVDSFNHPMQDGWGLTSGEDHIIGSDGTANIYFMDPSTFKEIRKIVVKDNDQLVPNLNELEYIKGDIWANVYQTECIARISPQEGKVTGWLLMHGLRSALVAQGVMGMDVLNGIAWDSEQDRLFVTGKLWPKVYEIELIDQTSSYKDLRAVRKMCIGKQMVWPGAT</sequence>
<evidence type="ECO:0000256" key="1">
    <source>
        <dbReference type="SAM" id="Phobius"/>
    </source>
</evidence>
<dbReference type="PANTHER" id="PTHR31270:SF1">
    <property type="entry name" value="GLUTAMINYL-PEPTIDE CYCLOTRANSFERASE"/>
    <property type="match status" value="1"/>
</dbReference>